<feature type="region of interest" description="Disordered" evidence="2">
    <location>
        <begin position="36"/>
        <end position="74"/>
    </location>
</feature>
<evidence type="ECO:0000256" key="2">
    <source>
        <dbReference type="SAM" id="MobiDB-lite"/>
    </source>
</evidence>
<feature type="compositionally biased region" description="Basic and acidic residues" evidence="2">
    <location>
        <begin position="652"/>
        <end position="666"/>
    </location>
</feature>
<dbReference type="PROSITE" id="PS51444">
    <property type="entry name" value="FH2"/>
    <property type="match status" value="1"/>
</dbReference>
<feature type="region of interest" description="Disordered" evidence="2">
    <location>
        <begin position="838"/>
        <end position="877"/>
    </location>
</feature>
<feature type="region of interest" description="Disordered" evidence="2">
    <location>
        <begin position="534"/>
        <end position="578"/>
    </location>
</feature>
<dbReference type="AlphaFoldDB" id="A0AAE0LHJ9"/>
<name>A0AAE0LHJ9_9CHLO</name>
<dbReference type="PANTHER" id="PTHR45725">
    <property type="entry name" value="FORMIN HOMOLOGY 2 FAMILY MEMBER"/>
    <property type="match status" value="1"/>
</dbReference>
<dbReference type="SUPFAM" id="SSF101447">
    <property type="entry name" value="Formin homology 2 domain (FH2 domain)"/>
    <property type="match status" value="1"/>
</dbReference>
<evidence type="ECO:0000256" key="1">
    <source>
        <dbReference type="RuleBase" id="RU361260"/>
    </source>
</evidence>
<feature type="compositionally biased region" description="Basic and acidic residues" evidence="2">
    <location>
        <begin position="534"/>
        <end position="543"/>
    </location>
</feature>
<dbReference type="InterPro" id="IPR051425">
    <property type="entry name" value="Formin_Homology"/>
</dbReference>
<feature type="domain" description="FH2" evidence="3">
    <location>
        <begin position="65"/>
        <end position="455"/>
    </location>
</feature>
<comment type="similarity">
    <text evidence="1">Belongs to the formin-like family.</text>
</comment>
<evidence type="ECO:0000313" key="5">
    <source>
        <dbReference type="Proteomes" id="UP001190700"/>
    </source>
</evidence>
<gene>
    <name evidence="4" type="ORF">CYMTET_7341</name>
</gene>
<dbReference type="Gene3D" id="1.20.58.2220">
    <property type="entry name" value="Formin, FH2 domain"/>
    <property type="match status" value="1"/>
</dbReference>
<evidence type="ECO:0000259" key="3">
    <source>
        <dbReference type="PROSITE" id="PS51444"/>
    </source>
</evidence>
<accession>A0AAE0LHJ9</accession>
<dbReference type="Pfam" id="PF02181">
    <property type="entry name" value="FH2"/>
    <property type="match status" value="1"/>
</dbReference>
<keyword evidence="5" id="KW-1185">Reference proteome</keyword>
<dbReference type="InterPro" id="IPR042201">
    <property type="entry name" value="FH2_Formin_sf"/>
</dbReference>
<dbReference type="PANTHER" id="PTHR45725:SF1">
    <property type="entry name" value="DISHEVELLED ASSOCIATED ACTIVATOR OF MORPHOGENESIS, ISOFORM D"/>
    <property type="match status" value="1"/>
</dbReference>
<feature type="compositionally biased region" description="Pro residues" evidence="2">
    <location>
        <begin position="43"/>
        <end position="57"/>
    </location>
</feature>
<feature type="region of interest" description="Disordered" evidence="2">
    <location>
        <begin position="773"/>
        <end position="802"/>
    </location>
</feature>
<dbReference type="InterPro" id="IPR015425">
    <property type="entry name" value="FH2_Formin"/>
</dbReference>
<comment type="caution">
    <text evidence="4">The sequence shown here is derived from an EMBL/GenBank/DDBJ whole genome shotgun (WGS) entry which is preliminary data.</text>
</comment>
<organism evidence="4 5">
    <name type="scientific">Cymbomonas tetramitiformis</name>
    <dbReference type="NCBI Taxonomy" id="36881"/>
    <lineage>
        <taxon>Eukaryota</taxon>
        <taxon>Viridiplantae</taxon>
        <taxon>Chlorophyta</taxon>
        <taxon>Pyramimonadophyceae</taxon>
        <taxon>Pyramimonadales</taxon>
        <taxon>Pyramimonadaceae</taxon>
        <taxon>Cymbomonas</taxon>
    </lineage>
</organism>
<dbReference type="SMART" id="SM00498">
    <property type="entry name" value="FH2"/>
    <property type="match status" value="1"/>
</dbReference>
<dbReference type="Proteomes" id="UP001190700">
    <property type="component" value="Unassembled WGS sequence"/>
</dbReference>
<dbReference type="EMBL" id="LGRX02001994">
    <property type="protein sequence ID" value="KAK3285035.1"/>
    <property type="molecule type" value="Genomic_DNA"/>
</dbReference>
<feature type="compositionally biased region" description="Low complexity" evidence="2">
    <location>
        <begin position="838"/>
        <end position="857"/>
    </location>
</feature>
<protein>
    <recommendedName>
        <fullName evidence="1">Formin-like protein</fullName>
    </recommendedName>
</protein>
<reference evidence="4 5" key="1">
    <citation type="journal article" date="2015" name="Genome Biol. Evol.">
        <title>Comparative Genomics of a Bacterivorous Green Alga Reveals Evolutionary Causalities and Consequences of Phago-Mixotrophic Mode of Nutrition.</title>
        <authorList>
            <person name="Burns J.A."/>
            <person name="Paasch A."/>
            <person name="Narechania A."/>
            <person name="Kim E."/>
        </authorList>
    </citation>
    <scope>NUCLEOTIDE SEQUENCE [LARGE SCALE GENOMIC DNA]</scope>
    <source>
        <strain evidence="4 5">PLY_AMNH</strain>
    </source>
</reference>
<sequence length="1041" mass="111919">CEAGPLRGASWLGGTRHGELAPVRFPRHAQDFLWLVSQREQATPPPSPPPPRPPPPGSWTELDEDEDGPRPERPTLKLFWQKLPESAMQQTFWQQCAEAEKPVLDYGGLEEHFAAKKPKGVGGEIAQGARSTKTLLLDLQRSNNSAIFLAKLGRTPEAVCEGILRVDEELLTEENITGLLKCIPTPEEAATLGTYEGSTENLGVVERLMIHLLRIPMAEERLKAVRFQRHFHGQLKAVQAAAAVLHAAAQEVQRSALLPMILHIVLAAGNFLNTGSRNGNAVGFRLEVLPKLRLVKATSGSVSTLLHFVVASARKEQPSSPALKSELQHAGQASHLNLQLLWSEVANIRANLDDLSRTLDVVGGDGTDPFQGELSALSEDAAEQLEEASAQLQAAEMCFKELAMYLDGAAGRPDPQAFFSMLDAFADDFDRADAENAIQDAEREAVARRRRSARGHLRSHSLELGALCGLEAAPAGQLRQKDNVLVAIKAFAKLKPRERRSLLMGRPLRQHQRRFSISCARELLLWERDAHVGDHSGVPRDQEAGLSTPRAVESRLRSSSGDNRMLPTSLPAKPNLSRVNPDSLRNLILFGASGSQGGHQGVRETKPLDPEELPVWVRPTRHKKKRDRAQPRRSSPLLASNLKPGEQGVPAEDDRKKAEQGPHSEHGSPIGASTPTSQEMALLSSLKPNPASQTKSSSRAVSPSDSTSTDSTLSDISTDLNTPGGMPPRHLLENPLYSVNRGGGGASSDQRLRTQPLAGGAYWSCSSPGGLAGGSTPVRKGGHIRGALGSQPSGASMSDAGTPAALQSSLIASAHRQSADRNASAESHHGRARVFVVEGDSWSSDDSSDVESVSDQTSSDDEEDGGGSLSQGQANMMGHCRGDVDLCDSLVSTTSGHLDSSLGQSPSTNGEQIRTTKSWGNTFLKKCSKLVEVDGSSFQPSLSHLHICSKSGDAGFRVFLKLQSPSTSIREEIQAYEGGSTPGLQARAAIALGNTQKMQGFPVKTPEEFDKDAQIGAMLLAQRVIDLPKDIDNLLALERGD</sequence>
<feature type="region of interest" description="Disordered" evidence="2">
    <location>
        <begin position="591"/>
        <end position="752"/>
    </location>
</feature>
<evidence type="ECO:0000313" key="4">
    <source>
        <dbReference type="EMBL" id="KAK3285035.1"/>
    </source>
</evidence>
<feature type="compositionally biased region" description="Polar residues" evidence="2">
    <location>
        <begin position="686"/>
        <end position="701"/>
    </location>
</feature>
<feature type="compositionally biased region" description="Low complexity" evidence="2">
    <location>
        <begin position="702"/>
        <end position="719"/>
    </location>
</feature>
<proteinExistence type="inferred from homology"/>
<feature type="non-terminal residue" evidence="4">
    <location>
        <position position="1"/>
    </location>
</feature>